<reference evidence="1" key="1">
    <citation type="submission" date="2020-05" db="EMBL/GenBank/DDBJ databases">
        <title>Large-scale comparative analyses of tick genomes elucidate their genetic diversity and vector capacities.</title>
        <authorList>
            <person name="Jia N."/>
            <person name="Wang J."/>
            <person name="Shi W."/>
            <person name="Du L."/>
            <person name="Sun Y."/>
            <person name="Zhan W."/>
            <person name="Jiang J."/>
            <person name="Wang Q."/>
            <person name="Zhang B."/>
            <person name="Ji P."/>
            <person name="Sakyi L.B."/>
            <person name="Cui X."/>
            <person name="Yuan T."/>
            <person name="Jiang B."/>
            <person name="Yang W."/>
            <person name="Lam T.T.-Y."/>
            <person name="Chang Q."/>
            <person name="Ding S."/>
            <person name="Wang X."/>
            <person name="Zhu J."/>
            <person name="Ruan X."/>
            <person name="Zhao L."/>
            <person name="Wei J."/>
            <person name="Que T."/>
            <person name="Du C."/>
            <person name="Cheng J."/>
            <person name="Dai P."/>
            <person name="Han X."/>
            <person name="Huang E."/>
            <person name="Gao Y."/>
            <person name="Liu J."/>
            <person name="Shao H."/>
            <person name="Ye R."/>
            <person name="Li L."/>
            <person name="Wei W."/>
            <person name="Wang X."/>
            <person name="Wang C."/>
            <person name="Yang T."/>
            <person name="Huo Q."/>
            <person name="Li W."/>
            <person name="Guo W."/>
            <person name="Chen H."/>
            <person name="Zhou L."/>
            <person name="Ni X."/>
            <person name="Tian J."/>
            <person name="Zhou Y."/>
            <person name="Sheng Y."/>
            <person name="Liu T."/>
            <person name="Pan Y."/>
            <person name="Xia L."/>
            <person name="Li J."/>
            <person name="Zhao F."/>
            <person name="Cao W."/>
        </authorList>
    </citation>
    <scope>NUCLEOTIDE SEQUENCE</scope>
    <source>
        <strain evidence="1">Hyas-2018</strain>
    </source>
</reference>
<evidence type="ECO:0000313" key="2">
    <source>
        <dbReference type="Proteomes" id="UP000821845"/>
    </source>
</evidence>
<protein>
    <submittedName>
        <fullName evidence="1">Uncharacterized protein</fullName>
    </submittedName>
</protein>
<evidence type="ECO:0000313" key="1">
    <source>
        <dbReference type="EMBL" id="KAH6935768.1"/>
    </source>
</evidence>
<accession>A0ACB7SM12</accession>
<keyword evidence="2" id="KW-1185">Reference proteome</keyword>
<sequence length="162" mass="18342">MNPGVFGAGSQQPSIQPGSTTHSSHWTERRFAARHHEHLGLCEGAPPATQAVYYYLALCPVARFRRQQANPTRTQRRRPRSRHPGRLGKRRPRGTSRRSQTLNLKPLQRRHNTTSQKERQQPGSSYAAAHNVSASPDDDDDLQDYEIIHNGDTFSDDENHAN</sequence>
<proteinExistence type="predicted"/>
<dbReference type="EMBL" id="CM023483">
    <property type="protein sequence ID" value="KAH6935768.1"/>
    <property type="molecule type" value="Genomic_DNA"/>
</dbReference>
<gene>
    <name evidence="1" type="ORF">HPB50_009449</name>
</gene>
<name>A0ACB7SM12_HYAAI</name>
<organism evidence="1 2">
    <name type="scientific">Hyalomma asiaticum</name>
    <name type="common">Tick</name>
    <dbReference type="NCBI Taxonomy" id="266040"/>
    <lineage>
        <taxon>Eukaryota</taxon>
        <taxon>Metazoa</taxon>
        <taxon>Ecdysozoa</taxon>
        <taxon>Arthropoda</taxon>
        <taxon>Chelicerata</taxon>
        <taxon>Arachnida</taxon>
        <taxon>Acari</taxon>
        <taxon>Parasitiformes</taxon>
        <taxon>Ixodida</taxon>
        <taxon>Ixodoidea</taxon>
        <taxon>Ixodidae</taxon>
        <taxon>Hyalomminae</taxon>
        <taxon>Hyalomma</taxon>
    </lineage>
</organism>
<comment type="caution">
    <text evidence="1">The sequence shown here is derived from an EMBL/GenBank/DDBJ whole genome shotgun (WGS) entry which is preliminary data.</text>
</comment>
<dbReference type="Proteomes" id="UP000821845">
    <property type="component" value="Chromosome 3"/>
</dbReference>